<gene>
    <name evidence="8" type="ORF">HPP92_020002</name>
</gene>
<dbReference type="InterPro" id="IPR050518">
    <property type="entry name" value="Rpo3/RPB3_RNA_Pol_subunit"/>
</dbReference>
<proteinExistence type="inferred from homology"/>
<dbReference type="OrthoDB" id="270173at2759"/>
<dbReference type="CDD" id="cd07032">
    <property type="entry name" value="RNAP_I_II_AC40"/>
    <property type="match status" value="1"/>
</dbReference>
<dbReference type="SUPFAM" id="SSF56553">
    <property type="entry name" value="Insert subdomain of RNA polymerase alpha subunit"/>
    <property type="match status" value="1"/>
</dbReference>
<dbReference type="GO" id="GO:0046983">
    <property type="term" value="F:protein dimerization activity"/>
    <property type="evidence" value="ECO:0007669"/>
    <property type="project" value="InterPro"/>
</dbReference>
<dbReference type="HAMAP" id="MF_00320">
    <property type="entry name" value="RNApol_arch_Rpo3"/>
    <property type="match status" value="1"/>
</dbReference>
<dbReference type="InterPro" id="IPR011263">
    <property type="entry name" value="DNA-dir_RNA_pol_RpoA/D/Rpb3"/>
</dbReference>
<evidence type="ECO:0000256" key="2">
    <source>
        <dbReference type="ARBA" id="ARBA00022083"/>
    </source>
</evidence>
<dbReference type="SMART" id="SM00662">
    <property type="entry name" value="RPOLD"/>
    <property type="match status" value="1"/>
</dbReference>
<dbReference type="GO" id="GO:0003899">
    <property type="term" value="F:DNA-directed RNA polymerase activity"/>
    <property type="evidence" value="ECO:0007669"/>
    <property type="project" value="InterPro"/>
</dbReference>
<evidence type="ECO:0000313" key="9">
    <source>
        <dbReference type="Proteomes" id="UP000639772"/>
    </source>
</evidence>
<protein>
    <recommendedName>
        <fullName evidence="2">DNA-directed RNA polymerases I and III subunit RPAC1</fullName>
    </recommendedName>
</protein>
<dbReference type="PANTHER" id="PTHR11800:SF13">
    <property type="entry name" value="DNA-DIRECTED RNA POLYMERASES I AND III SUBUNIT RPAC1"/>
    <property type="match status" value="1"/>
</dbReference>
<dbReference type="GO" id="GO:0030136">
    <property type="term" value="C:clathrin-coated vesicle"/>
    <property type="evidence" value="ECO:0007669"/>
    <property type="project" value="InterPro"/>
</dbReference>
<evidence type="ECO:0000256" key="1">
    <source>
        <dbReference type="ARBA" id="ARBA00004123"/>
    </source>
</evidence>
<comment type="caution">
    <text evidence="8">The sequence shown here is derived from an EMBL/GenBank/DDBJ whole genome shotgun (WGS) entry which is preliminary data.</text>
</comment>
<dbReference type="PROSITE" id="PS00446">
    <property type="entry name" value="RNA_POL_D_30KD"/>
    <property type="match status" value="1"/>
</dbReference>
<keyword evidence="5" id="KW-0539">Nucleus</keyword>
<evidence type="ECO:0000259" key="7">
    <source>
        <dbReference type="SMART" id="SM00662"/>
    </source>
</evidence>
<comment type="subcellular location">
    <subcellularLocation>
        <location evidence="1">Nucleus</location>
    </subcellularLocation>
</comment>
<dbReference type="PANTHER" id="PTHR11800">
    <property type="entry name" value="DNA-DIRECTED RNA POLYMERASE"/>
    <property type="match status" value="1"/>
</dbReference>
<dbReference type="GO" id="GO:0030276">
    <property type="term" value="F:clathrin binding"/>
    <property type="evidence" value="ECO:0007669"/>
    <property type="project" value="InterPro"/>
</dbReference>
<accession>A0A835Q6U3</accession>
<keyword evidence="4" id="KW-0804">Transcription</keyword>
<evidence type="ECO:0000256" key="5">
    <source>
        <dbReference type="ARBA" id="ARBA00023242"/>
    </source>
</evidence>
<dbReference type="SUPFAM" id="SSF89009">
    <property type="entry name" value="GAT-like domain"/>
    <property type="match status" value="1"/>
</dbReference>
<dbReference type="InterPro" id="IPR036603">
    <property type="entry name" value="RBP11-like"/>
</dbReference>
<organism evidence="8 9">
    <name type="scientific">Vanilla planifolia</name>
    <name type="common">Vanilla</name>
    <dbReference type="NCBI Taxonomy" id="51239"/>
    <lineage>
        <taxon>Eukaryota</taxon>
        <taxon>Viridiplantae</taxon>
        <taxon>Streptophyta</taxon>
        <taxon>Embryophyta</taxon>
        <taxon>Tracheophyta</taxon>
        <taxon>Spermatophyta</taxon>
        <taxon>Magnoliopsida</taxon>
        <taxon>Liliopsida</taxon>
        <taxon>Asparagales</taxon>
        <taxon>Orchidaceae</taxon>
        <taxon>Vanilloideae</taxon>
        <taxon>Vanilleae</taxon>
        <taxon>Vanilla</taxon>
    </lineage>
</organism>
<name>A0A835Q6U3_VANPL</name>
<dbReference type="SUPFAM" id="SSF55257">
    <property type="entry name" value="RBP11-like subunits of RNA polymerase"/>
    <property type="match status" value="1"/>
</dbReference>
<evidence type="ECO:0000256" key="4">
    <source>
        <dbReference type="ARBA" id="ARBA00023163"/>
    </source>
</evidence>
<dbReference type="GO" id="GO:0048268">
    <property type="term" value="P:clathrin coat assembly"/>
    <property type="evidence" value="ECO:0007669"/>
    <property type="project" value="InterPro"/>
</dbReference>
<evidence type="ECO:0000256" key="6">
    <source>
        <dbReference type="ARBA" id="ARBA00025804"/>
    </source>
</evidence>
<dbReference type="EMBL" id="JADCNM010000010">
    <property type="protein sequence ID" value="KAG0465838.1"/>
    <property type="molecule type" value="Genomic_DNA"/>
</dbReference>
<dbReference type="Gene3D" id="1.20.58.150">
    <property type="entry name" value="ANTH domain"/>
    <property type="match status" value="1"/>
</dbReference>
<feature type="domain" description="DNA-directed RNA polymerase RpoA/D/Rpb3-type" evidence="7">
    <location>
        <begin position="338"/>
        <end position="610"/>
    </location>
</feature>
<dbReference type="InterPro" id="IPR008942">
    <property type="entry name" value="ENTH_VHS"/>
</dbReference>
<dbReference type="GO" id="GO:0005545">
    <property type="term" value="F:1-phosphatidylinositol binding"/>
    <property type="evidence" value="ECO:0007669"/>
    <property type="project" value="InterPro"/>
</dbReference>
<dbReference type="GO" id="GO:0003677">
    <property type="term" value="F:DNA binding"/>
    <property type="evidence" value="ECO:0007669"/>
    <property type="project" value="InterPro"/>
</dbReference>
<comment type="similarity">
    <text evidence="6">Belongs to the archaeal Rpo3/eukaryotic RPB3 RNA polymerase subunit family.</text>
</comment>
<dbReference type="Gene3D" id="1.25.40.90">
    <property type="match status" value="1"/>
</dbReference>
<dbReference type="GO" id="GO:0005736">
    <property type="term" value="C:RNA polymerase I complex"/>
    <property type="evidence" value="ECO:0007669"/>
    <property type="project" value="TreeGrafter"/>
</dbReference>
<dbReference type="Pfam" id="PF01000">
    <property type="entry name" value="RNA_pol_A_bac"/>
    <property type="match status" value="1"/>
</dbReference>
<dbReference type="InterPro" id="IPR011262">
    <property type="entry name" value="DNA-dir_RNA_pol_insert"/>
</dbReference>
<evidence type="ECO:0000256" key="3">
    <source>
        <dbReference type="ARBA" id="ARBA00022478"/>
    </source>
</evidence>
<dbReference type="SUPFAM" id="SSF48464">
    <property type="entry name" value="ENTH/VHS domain"/>
    <property type="match status" value="1"/>
</dbReference>
<dbReference type="InterPro" id="IPR033901">
    <property type="entry name" value="RNAPI/III_AC40"/>
</dbReference>
<sequence length="612" mass="69188">MERTAEKEVVKGATKPVVMIHRESAGEISLSPLPFTALPLPFFSKSSFRLHREGVREETWDRGGRRMERLRFYKGWTCKAWDCSAWVRTYALFLEERLECFRVLKYDIEAERLMRNAQGAPKPEGVGCGNYLIQYALALFFDMSKYDAIKALEIYKRAGQQAESLSNFYDFCKHLDLARNFQFPTLRQPPPSFLATMEEYVREAPRFASTSKKEHNKLLVAIKIVRPLLVLSSFATFKGFPMPEFKELLHVLVTWFAIREKNMLRKSALDMPDVPLGHLPEHLELQRTRVLCKADAPSHTEGVEYSGAYAAMGFENTLQLDSFCRDFRVEIKRLTKDAIEFDLVGIDASLANAFRRILIAEVPTMAIEKVFIVNNTSVMADEVLSHRLGLLPVDADPRLFDYLSENDVPNERNTIVFKLDVHCKKGCPRLTVKSDQLQWLPNGSELLMESPNPPAKPKAFTSFSTSQASLPHFSGIGMKHNDIIINKLGPGQCIELEAHAVKGVGKVHAKWSPVGTAWYRMLPEVILLKELKGKDAENLVNRCPVGVFDIEDCGIGVKKALVSRPRDCTLCRECINAVVTVESTSALPPEVLFSEAVKILEEKCERVISELS</sequence>
<dbReference type="GO" id="GO:0005666">
    <property type="term" value="C:RNA polymerase III complex"/>
    <property type="evidence" value="ECO:0007669"/>
    <property type="project" value="TreeGrafter"/>
</dbReference>
<keyword evidence="3" id="KW-0240">DNA-directed RNA polymerase</keyword>
<dbReference type="Pfam" id="PF07651">
    <property type="entry name" value="ANTH"/>
    <property type="match status" value="2"/>
</dbReference>
<dbReference type="InterPro" id="IPR001514">
    <property type="entry name" value="DNA-dir_RNA_pol_30-40kDasu_CS"/>
</dbReference>
<dbReference type="Gene3D" id="3.30.1360.10">
    <property type="entry name" value="RNA polymerase, RBP11-like subunit"/>
    <property type="match status" value="1"/>
</dbReference>
<dbReference type="InterPro" id="IPR014712">
    <property type="entry name" value="ANTH_dom_sf"/>
</dbReference>
<dbReference type="Proteomes" id="UP000639772">
    <property type="component" value="Chromosome 10"/>
</dbReference>
<reference evidence="8 9" key="1">
    <citation type="journal article" date="2020" name="Nat. Food">
        <title>A phased Vanilla planifolia genome enables genetic improvement of flavour and production.</title>
        <authorList>
            <person name="Hasing T."/>
            <person name="Tang H."/>
            <person name="Brym M."/>
            <person name="Khazi F."/>
            <person name="Huang T."/>
            <person name="Chambers A.H."/>
        </authorList>
    </citation>
    <scope>NUCLEOTIDE SEQUENCE [LARGE SCALE GENOMIC DNA]</scope>
    <source>
        <tissue evidence="8">Leaf</tissue>
    </source>
</reference>
<dbReference type="FunFam" id="2.170.120.12:FF:000004">
    <property type="entry name" value="RNA polymerase I subunit 43"/>
    <property type="match status" value="1"/>
</dbReference>
<dbReference type="GO" id="GO:0006351">
    <property type="term" value="P:DNA-templated transcription"/>
    <property type="evidence" value="ECO:0007669"/>
    <property type="project" value="InterPro"/>
</dbReference>
<dbReference type="Gene3D" id="2.170.120.12">
    <property type="entry name" value="DNA-directed RNA polymerase, insert domain"/>
    <property type="match status" value="1"/>
</dbReference>
<dbReference type="InterPro" id="IPR036643">
    <property type="entry name" value="RNApol_insert_sf"/>
</dbReference>
<dbReference type="AlphaFoldDB" id="A0A835Q6U3"/>
<dbReference type="Pfam" id="PF01193">
    <property type="entry name" value="RNA_pol_L"/>
    <property type="match status" value="1"/>
</dbReference>
<evidence type="ECO:0000313" key="8">
    <source>
        <dbReference type="EMBL" id="KAG0465838.1"/>
    </source>
</evidence>
<dbReference type="InterPro" id="IPR022842">
    <property type="entry name" value="RNAP_Rpo3/Rpb3/RPAC1"/>
</dbReference>
<dbReference type="InterPro" id="IPR011417">
    <property type="entry name" value="ANTH_dom"/>
</dbReference>